<dbReference type="SUPFAM" id="SSF55486">
    <property type="entry name" value="Metalloproteases ('zincins'), catalytic domain"/>
    <property type="match status" value="1"/>
</dbReference>
<evidence type="ECO:0000256" key="3">
    <source>
        <dbReference type="ARBA" id="ARBA00022989"/>
    </source>
</evidence>
<feature type="transmembrane region" description="Helical" evidence="6">
    <location>
        <begin position="54"/>
        <end position="76"/>
    </location>
</feature>
<evidence type="ECO:0000256" key="5">
    <source>
        <dbReference type="SAM" id="MobiDB-lite"/>
    </source>
</evidence>
<evidence type="ECO:0000256" key="1">
    <source>
        <dbReference type="ARBA" id="ARBA00004167"/>
    </source>
</evidence>
<dbReference type="PANTHER" id="PTHR30168">
    <property type="entry name" value="PUTATIVE MEMBRANE PROTEIN YPFJ"/>
    <property type="match status" value="1"/>
</dbReference>
<dbReference type="Pfam" id="PF04228">
    <property type="entry name" value="Zn_peptidase"/>
    <property type="match status" value="1"/>
</dbReference>
<evidence type="ECO:0000256" key="6">
    <source>
        <dbReference type="SAM" id="Phobius"/>
    </source>
</evidence>
<keyword evidence="2 6" id="KW-0812">Transmembrane</keyword>
<keyword evidence="3 6" id="KW-1133">Transmembrane helix</keyword>
<keyword evidence="4 6" id="KW-0472">Membrane</keyword>
<dbReference type="InterPro" id="IPR007343">
    <property type="entry name" value="Uncharacterised_pept_Zn_put"/>
</dbReference>
<reference evidence="8" key="1">
    <citation type="submission" date="2017-12" db="EMBL/GenBank/DDBJ databases">
        <title>FDA dAtabase for Regulatory Grade micrObial Sequences (FDA-ARGOS): Supporting development and validation of Infectious Disease Dx tests.</title>
        <authorList>
            <person name="Hoffmann M."/>
            <person name="Allard M."/>
            <person name="Evans P."/>
            <person name="Brown E."/>
            <person name="Tallon L."/>
            <person name="Sadzewicz L."/>
            <person name="Sengamalay N."/>
            <person name="Ott S."/>
            <person name="Godinez A."/>
            <person name="Nagaraj S."/>
            <person name="Vavikolanu K."/>
            <person name="Aluvathingal J."/>
            <person name="Nadendla S."/>
            <person name="Sichtig H."/>
        </authorList>
    </citation>
    <scope>NUCLEOTIDE SEQUENCE [LARGE SCALE GENOMIC DNA]</scope>
    <source>
        <strain evidence="8">FDAARGOS_249</strain>
    </source>
</reference>
<feature type="region of interest" description="Disordered" evidence="5">
    <location>
        <begin position="1"/>
        <end position="50"/>
    </location>
</feature>
<evidence type="ECO:0008006" key="9">
    <source>
        <dbReference type="Google" id="ProtNLM"/>
    </source>
</evidence>
<dbReference type="PANTHER" id="PTHR30168:SF0">
    <property type="entry name" value="INNER MEMBRANE PROTEIN"/>
    <property type="match status" value="1"/>
</dbReference>
<dbReference type="Proteomes" id="UP000192813">
    <property type="component" value="Unassembled WGS sequence"/>
</dbReference>
<feature type="compositionally biased region" description="Polar residues" evidence="5">
    <location>
        <begin position="109"/>
        <end position="127"/>
    </location>
</feature>
<proteinExistence type="predicted"/>
<evidence type="ECO:0000313" key="7">
    <source>
        <dbReference type="EMBL" id="PNL91708.1"/>
    </source>
</evidence>
<dbReference type="RefSeq" id="WP_083068879.1">
    <property type="nucleotide sequence ID" value="NZ_JALXKY010000004.1"/>
</dbReference>
<sequence length="345" mass="37790">MKWQGRKRSGNVKDLRGRNTGSGGLGGLGQGRSGGRIPIPLPGGRGRSTGGRSLGCGSIILMLIIFFVFGGTSLLGGNQSSSSNNQSNDQTSQVDVQLPGQMESNTQIQANPNNQVSLPETGSTDSDTVTEDELAEFVSVILYDTEEYWTQAFSEAGYTYKAPDLVIFEDAVNSSCGYNTSEVGPFYCPTDETIYIDLDFYNQLVKNYGGGGDFAMAYVIAHEVGHHVQQQLGISNQVRQIQSEVGQTEQNQWTVRLELQADYLAGVWAHNVVENDWMEAGDLEEGLNAAYHIGDDVLQEKAYGRTMPDSFTHGTAEQRQNWFKKGLEAGDLSQWDTYNIDYSSL</sequence>
<feature type="region of interest" description="Disordered" evidence="5">
    <location>
        <begin position="109"/>
        <end position="128"/>
    </location>
</feature>
<comment type="subcellular location">
    <subcellularLocation>
        <location evidence="1">Membrane</location>
        <topology evidence="1">Single-pass membrane protein</topology>
    </subcellularLocation>
</comment>
<dbReference type="EMBL" id="NBTM02000001">
    <property type="protein sequence ID" value="PNL91708.1"/>
    <property type="molecule type" value="Genomic_DNA"/>
</dbReference>
<evidence type="ECO:0000256" key="4">
    <source>
        <dbReference type="ARBA" id="ARBA00023136"/>
    </source>
</evidence>
<gene>
    <name evidence="7" type="ORF">A6J77_005520</name>
</gene>
<name>A0A2J9PMZ2_9LACT</name>
<evidence type="ECO:0000313" key="8">
    <source>
        <dbReference type="Proteomes" id="UP000192813"/>
    </source>
</evidence>
<feature type="compositionally biased region" description="Basic residues" evidence="5">
    <location>
        <begin position="1"/>
        <end position="10"/>
    </location>
</feature>
<protein>
    <recommendedName>
        <fullName evidence="9">Neutral zinc metallopeptidase</fullName>
    </recommendedName>
</protein>
<dbReference type="AlphaFoldDB" id="A0A2J9PMZ2"/>
<comment type="caution">
    <text evidence="7">The sequence shown here is derived from an EMBL/GenBank/DDBJ whole genome shotgun (WGS) entry which is preliminary data.</text>
</comment>
<evidence type="ECO:0000256" key="2">
    <source>
        <dbReference type="ARBA" id="ARBA00022692"/>
    </source>
</evidence>
<feature type="compositionally biased region" description="Gly residues" evidence="5">
    <location>
        <begin position="20"/>
        <end position="34"/>
    </location>
</feature>
<organism evidence="7 8">
    <name type="scientific">Aerococcus viridans</name>
    <dbReference type="NCBI Taxonomy" id="1377"/>
    <lineage>
        <taxon>Bacteria</taxon>
        <taxon>Bacillati</taxon>
        <taxon>Bacillota</taxon>
        <taxon>Bacilli</taxon>
        <taxon>Lactobacillales</taxon>
        <taxon>Aerococcaceae</taxon>
        <taxon>Aerococcus</taxon>
    </lineage>
</organism>
<dbReference type="GO" id="GO:0016020">
    <property type="term" value="C:membrane"/>
    <property type="evidence" value="ECO:0007669"/>
    <property type="project" value="UniProtKB-SubCell"/>
</dbReference>
<accession>A0A2J9PMZ2</accession>